<comment type="caution">
    <text evidence="1">The sequence shown here is derived from an EMBL/GenBank/DDBJ whole genome shotgun (WGS) entry which is preliminary data.</text>
</comment>
<evidence type="ECO:0000313" key="2">
    <source>
        <dbReference type="Proteomes" id="UP001500751"/>
    </source>
</evidence>
<name>A0ABN2USP5_9ACTN</name>
<keyword evidence="2" id="KW-1185">Reference proteome</keyword>
<dbReference type="Proteomes" id="UP001500751">
    <property type="component" value="Unassembled WGS sequence"/>
</dbReference>
<evidence type="ECO:0008006" key="3">
    <source>
        <dbReference type="Google" id="ProtNLM"/>
    </source>
</evidence>
<reference evidence="1 2" key="1">
    <citation type="journal article" date="2019" name="Int. J. Syst. Evol. Microbiol.">
        <title>The Global Catalogue of Microorganisms (GCM) 10K type strain sequencing project: providing services to taxonomists for standard genome sequencing and annotation.</title>
        <authorList>
            <consortium name="The Broad Institute Genomics Platform"/>
            <consortium name="The Broad Institute Genome Sequencing Center for Infectious Disease"/>
            <person name="Wu L."/>
            <person name="Ma J."/>
        </authorList>
    </citation>
    <scope>NUCLEOTIDE SEQUENCE [LARGE SCALE GENOMIC DNA]</scope>
    <source>
        <strain evidence="1 2">JCM 16014</strain>
    </source>
</reference>
<dbReference type="InterPro" id="IPR011009">
    <property type="entry name" value="Kinase-like_dom_sf"/>
</dbReference>
<dbReference type="EMBL" id="BAAAQN010000034">
    <property type="protein sequence ID" value="GAA2042849.1"/>
    <property type="molecule type" value="Genomic_DNA"/>
</dbReference>
<sequence length="365" mass="40240">MLDGSAVITAPARFHQLTRTVRSLGLGALTLDSLTRLLGRNENWTARTDQGFELFLKRLTGPRPAALRRFRRSAAFQATASKAGFRSWRSPEYLGGDEQDGLLVFRALTGAVGANTLVQDDRFHTSLSRRMGRGVGELHACKVAQDADAEQVGGIGGRLQALTLAEYAEASGGELEVWTLMQHDKPLRRALEALDRRTADAPKVPSHGDLRLDQFLLVGADELHITDWEEFSRMDAAVDLGSLVGEWLHRAATLMFADVEFAADQPAARIHEDLVAKGERELERIRPFVSAFWSGYLDERGPVDPDLAVRVTAHAGWHLFDRMMAGAMVRPYLSTMERGIAGIGRNALINPDDFVETIGLIRDGE</sequence>
<accession>A0ABN2USP5</accession>
<protein>
    <recommendedName>
        <fullName evidence="3">Aminoglycoside phosphotransferase domain-containing protein</fullName>
    </recommendedName>
</protein>
<dbReference type="SUPFAM" id="SSF56112">
    <property type="entry name" value="Protein kinase-like (PK-like)"/>
    <property type="match status" value="1"/>
</dbReference>
<gene>
    <name evidence="1" type="ORF">GCM10009839_52250</name>
</gene>
<dbReference type="Gene3D" id="3.90.1200.10">
    <property type="match status" value="1"/>
</dbReference>
<organism evidence="1 2">
    <name type="scientific">Catenulispora yoronensis</name>
    <dbReference type="NCBI Taxonomy" id="450799"/>
    <lineage>
        <taxon>Bacteria</taxon>
        <taxon>Bacillati</taxon>
        <taxon>Actinomycetota</taxon>
        <taxon>Actinomycetes</taxon>
        <taxon>Catenulisporales</taxon>
        <taxon>Catenulisporaceae</taxon>
        <taxon>Catenulispora</taxon>
    </lineage>
</organism>
<proteinExistence type="predicted"/>
<evidence type="ECO:0000313" key="1">
    <source>
        <dbReference type="EMBL" id="GAA2042849.1"/>
    </source>
</evidence>
<dbReference type="NCBIfam" id="NF038156">
    <property type="entry name" value="lant_syn_V_LxmK"/>
    <property type="match status" value="1"/>
</dbReference>